<reference evidence="1 2" key="1">
    <citation type="journal article" date="2012" name="Genome Res.">
        <title>Genomic basis of endosymbiont-conferred protection against an insect parasitoid.</title>
        <authorList>
            <person name="Hansen A.K."/>
            <person name="Vorburger C."/>
            <person name="Moran N.A."/>
        </authorList>
    </citation>
    <scope>NUCLEOTIDE SEQUENCE [LARGE SCALE GENOMIC DNA]</scope>
    <source>
        <strain evidence="2">R5.15</strain>
    </source>
</reference>
<feature type="non-terminal residue" evidence="1">
    <location>
        <position position="1"/>
    </location>
</feature>
<dbReference type="Proteomes" id="UP000004116">
    <property type="component" value="Unassembled WGS sequence"/>
</dbReference>
<comment type="caution">
    <text evidence="1">The sequence shown here is derived from an EMBL/GenBank/DDBJ whole genome shotgun (WGS) entry which is preliminary data.</text>
</comment>
<organism evidence="1 2">
    <name type="scientific">Candidatus Regiella insecticola 5.15</name>
    <dbReference type="NCBI Taxonomy" id="1005043"/>
    <lineage>
        <taxon>Bacteria</taxon>
        <taxon>Pseudomonadati</taxon>
        <taxon>Pseudomonadota</taxon>
        <taxon>Gammaproteobacteria</taxon>
        <taxon>Enterobacterales</taxon>
        <taxon>Enterobacteriaceae</taxon>
        <taxon>aphid secondary symbionts</taxon>
        <taxon>Candidatus Regiella</taxon>
    </lineage>
</organism>
<accession>G2H0B1</accession>
<evidence type="ECO:0000313" key="2">
    <source>
        <dbReference type="Proteomes" id="UP000004116"/>
    </source>
</evidence>
<dbReference type="EMBL" id="AGCA01000357">
    <property type="protein sequence ID" value="EGY28567.1"/>
    <property type="molecule type" value="Genomic_DNA"/>
</dbReference>
<gene>
    <name evidence="1" type="ORF">Rin_00014910</name>
</gene>
<name>G2H0B1_9ENTR</name>
<evidence type="ECO:0000313" key="1">
    <source>
        <dbReference type="EMBL" id="EGY28567.1"/>
    </source>
</evidence>
<sequence length="48" mass="5282">DCCIRPLNALDMRLLTGFESVGQKRSLAEEMALSSTDVLLMELLEIGV</sequence>
<protein>
    <submittedName>
        <fullName evidence="1">Uncharacterized protein</fullName>
    </submittedName>
</protein>
<proteinExistence type="predicted"/>
<dbReference type="AlphaFoldDB" id="G2H0B1"/>
<keyword evidence="2" id="KW-1185">Reference proteome</keyword>